<reference evidence="2" key="1">
    <citation type="journal article" date="2019" name="Int. J. Syst. Evol. Microbiol.">
        <title>The Global Catalogue of Microorganisms (GCM) 10K type strain sequencing project: providing services to taxonomists for standard genome sequencing and annotation.</title>
        <authorList>
            <consortium name="The Broad Institute Genomics Platform"/>
            <consortium name="The Broad Institute Genome Sequencing Center for Infectious Disease"/>
            <person name="Wu L."/>
            <person name="Ma J."/>
        </authorList>
    </citation>
    <scope>NUCLEOTIDE SEQUENCE [LARGE SCALE GENOMIC DNA]</scope>
    <source>
        <strain evidence="2">CGMCC 4.7198</strain>
    </source>
</reference>
<accession>A0ABW2VYP9</accession>
<evidence type="ECO:0000313" key="2">
    <source>
        <dbReference type="Proteomes" id="UP001596957"/>
    </source>
</evidence>
<organism evidence="1 2">
    <name type="scientific">Streptomyces lutosisoli</name>
    <dbReference type="NCBI Taxonomy" id="2665721"/>
    <lineage>
        <taxon>Bacteria</taxon>
        <taxon>Bacillati</taxon>
        <taxon>Actinomycetota</taxon>
        <taxon>Actinomycetes</taxon>
        <taxon>Kitasatosporales</taxon>
        <taxon>Streptomycetaceae</taxon>
        <taxon>Streptomyces</taxon>
    </lineage>
</organism>
<dbReference type="RefSeq" id="WP_381264321.1">
    <property type="nucleotide sequence ID" value="NZ_JBHTBI010000096.1"/>
</dbReference>
<dbReference type="EMBL" id="JBHTEC010000009">
    <property type="protein sequence ID" value="MFD0289591.1"/>
    <property type="molecule type" value="Genomic_DNA"/>
</dbReference>
<evidence type="ECO:0000313" key="1">
    <source>
        <dbReference type="EMBL" id="MFD0289591.1"/>
    </source>
</evidence>
<gene>
    <name evidence="1" type="ORF">ACFQZP_50000</name>
</gene>
<comment type="caution">
    <text evidence="1">The sequence shown here is derived from an EMBL/GenBank/DDBJ whole genome shotgun (WGS) entry which is preliminary data.</text>
</comment>
<keyword evidence="2" id="KW-1185">Reference proteome</keyword>
<proteinExistence type="predicted"/>
<sequence length="49" mass="5484">METTVIGRQAQEAETEAIKQVIATLEHSQQNELSDEFVGLFLWASTSVF</sequence>
<name>A0ABW2VYP9_9ACTN</name>
<dbReference type="Proteomes" id="UP001596957">
    <property type="component" value="Unassembled WGS sequence"/>
</dbReference>
<protein>
    <submittedName>
        <fullName evidence="1">Uncharacterized protein</fullName>
    </submittedName>
</protein>